<organism evidence="1 2">
    <name type="scientific">Mesorhizobium muleiense</name>
    <dbReference type="NCBI Taxonomy" id="1004279"/>
    <lineage>
        <taxon>Bacteria</taxon>
        <taxon>Pseudomonadati</taxon>
        <taxon>Pseudomonadota</taxon>
        <taxon>Alphaproteobacteria</taxon>
        <taxon>Hyphomicrobiales</taxon>
        <taxon>Phyllobacteriaceae</taxon>
        <taxon>Mesorhizobium</taxon>
    </lineage>
</organism>
<gene>
    <name evidence="1" type="ORF">SAMN05428953_14126</name>
</gene>
<evidence type="ECO:0000313" key="2">
    <source>
        <dbReference type="Proteomes" id="UP000198894"/>
    </source>
</evidence>
<proteinExistence type="predicted"/>
<evidence type="ECO:0000313" key="1">
    <source>
        <dbReference type="EMBL" id="SDL51114.1"/>
    </source>
</evidence>
<keyword evidence="2" id="KW-1185">Reference proteome</keyword>
<accession>A0A1G9KNM7</accession>
<sequence>MFFLNRLKPEYSRDADGRMPSDKFVAACTRLVSGFPG</sequence>
<protein>
    <submittedName>
        <fullName evidence="1">Uncharacterized protein</fullName>
    </submittedName>
</protein>
<dbReference type="Proteomes" id="UP000198894">
    <property type="component" value="Unassembled WGS sequence"/>
</dbReference>
<name>A0A1G9KNM7_9HYPH</name>
<dbReference type="AlphaFoldDB" id="A0A1G9KNM7"/>
<reference evidence="2" key="1">
    <citation type="submission" date="2016-10" db="EMBL/GenBank/DDBJ databases">
        <authorList>
            <person name="Varghese N."/>
            <person name="Submissions S."/>
        </authorList>
    </citation>
    <scope>NUCLEOTIDE SEQUENCE [LARGE SCALE GENOMIC DNA]</scope>
    <source>
        <strain evidence="2">CGMCC 1.11022</strain>
    </source>
</reference>
<dbReference type="EMBL" id="FNEE01000041">
    <property type="protein sequence ID" value="SDL51114.1"/>
    <property type="molecule type" value="Genomic_DNA"/>
</dbReference>